<dbReference type="EMBL" id="PFVJ01000012">
    <property type="protein sequence ID" value="PJA90356.1"/>
    <property type="molecule type" value="Genomic_DNA"/>
</dbReference>
<evidence type="ECO:0000313" key="1">
    <source>
        <dbReference type="EMBL" id="PJA90356.1"/>
    </source>
</evidence>
<dbReference type="Proteomes" id="UP000230843">
    <property type="component" value="Unassembled WGS sequence"/>
</dbReference>
<sequence length="64" mass="7350">MVYTIDYLDNIVINANEPCTKNNHAISYLQEGLIMLAKNVYIKEKQKLNTLQGECVLELTFNSE</sequence>
<evidence type="ECO:0000313" key="2">
    <source>
        <dbReference type="Proteomes" id="UP000230843"/>
    </source>
</evidence>
<accession>A0A2M7Z7M4</accession>
<protein>
    <submittedName>
        <fullName evidence="1">Uncharacterized protein</fullName>
    </submittedName>
</protein>
<reference evidence="2" key="1">
    <citation type="submission" date="2017-09" db="EMBL/GenBank/DDBJ databases">
        <title>Depth-based differentiation of microbial function through sediment-hosted aquifers and enrichment of novel symbionts in the deep terrestrial subsurface.</title>
        <authorList>
            <person name="Probst A.J."/>
            <person name="Ladd B."/>
            <person name="Jarett J.K."/>
            <person name="Geller-Mcgrath D.E."/>
            <person name="Sieber C.M.K."/>
            <person name="Emerson J.B."/>
            <person name="Anantharaman K."/>
            <person name="Thomas B.C."/>
            <person name="Malmstrom R."/>
            <person name="Stieglmeier M."/>
            <person name="Klingl A."/>
            <person name="Woyke T."/>
            <person name="Ryan C.M."/>
            <person name="Banfield J.F."/>
        </authorList>
    </citation>
    <scope>NUCLEOTIDE SEQUENCE [LARGE SCALE GENOMIC DNA]</scope>
</reference>
<name>A0A2M7Z7M4_9BACT</name>
<comment type="caution">
    <text evidence="1">The sequence shown here is derived from an EMBL/GenBank/DDBJ whole genome shotgun (WGS) entry which is preliminary data.</text>
</comment>
<dbReference type="AlphaFoldDB" id="A0A2M7Z7M4"/>
<organism evidence="1 2">
    <name type="scientific">Candidatus Magasanikbacteria bacterium CG_4_9_14_3_um_filter_32_9</name>
    <dbReference type="NCBI Taxonomy" id="1974644"/>
    <lineage>
        <taxon>Bacteria</taxon>
        <taxon>Candidatus Magasanikiibacteriota</taxon>
    </lineage>
</organism>
<gene>
    <name evidence="1" type="ORF">CO137_00480</name>
</gene>
<proteinExistence type="predicted"/>